<reference evidence="2" key="1">
    <citation type="submission" date="2022-12" db="EMBL/GenBank/DDBJ databases">
        <title>Polyphasic identification of a Novel Hot-Spring Cyanobacterium Ocullathermofonsia sinensis gen nov. sp. nov. and Genomic Insights on its Adaptations to the Thermal Habitat.</title>
        <authorList>
            <person name="Daroch M."/>
            <person name="Tang J."/>
            <person name="Jiang Y."/>
        </authorList>
    </citation>
    <scope>NUCLEOTIDE SEQUENCE</scope>
    <source>
        <strain evidence="2">PKUAC-SCTA174</strain>
    </source>
</reference>
<sequence length="149" mass="17459">MTPTLFGRWQTRIFLLATIGLITTWKFASGLLGTEPGTSYYWVLFYVALFGLLWDILYNFLQKFMWDHDWPGAFQLLAGIAEGVLLAILVRLNVLPFIDGSHFNLGTFVLHYGAVWISTYLASWVIMRLLFPRWRFRGGEWIGKWRRVY</sequence>
<dbReference type="KEGG" id="tsin:OXH18_19645"/>
<dbReference type="AlphaFoldDB" id="A0A9E8ZA52"/>
<dbReference type="EMBL" id="CP113797">
    <property type="protein sequence ID" value="WAL59365.1"/>
    <property type="molecule type" value="Genomic_DNA"/>
</dbReference>
<dbReference type="Proteomes" id="UP001163152">
    <property type="component" value="Chromosome"/>
</dbReference>
<name>A0A9E8ZA52_9CYAN</name>
<feature type="transmembrane region" description="Helical" evidence="1">
    <location>
        <begin position="73"/>
        <end position="98"/>
    </location>
</feature>
<feature type="transmembrane region" description="Helical" evidence="1">
    <location>
        <begin position="110"/>
        <end position="131"/>
    </location>
</feature>
<dbReference type="RefSeq" id="WP_268609160.1">
    <property type="nucleotide sequence ID" value="NZ_CP113797.1"/>
</dbReference>
<keyword evidence="3" id="KW-1185">Reference proteome</keyword>
<proteinExistence type="predicted"/>
<evidence type="ECO:0000313" key="3">
    <source>
        <dbReference type="Proteomes" id="UP001163152"/>
    </source>
</evidence>
<evidence type="ECO:0000313" key="2">
    <source>
        <dbReference type="EMBL" id="WAL59365.1"/>
    </source>
</evidence>
<protein>
    <submittedName>
        <fullName evidence="2">Uncharacterized protein</fullName>
    </submittedName>
</protein>
<keyword evidence="1" id="KW-1133">Transmembrane helix</keyword>
<feature type="transmembrane region" description="Helical" evidence="1">
    <location>
        <begin position="40"/>
        <end position="61"/>
    </location>
</feature>
<feature type="transmembrane region" description="Helical" evidence="1">
    <location>
        <begin position="12"/>
        <end position="28"/>
    </location>
</feature>
<gene>
    <name evidence="2" type="ORF">OXH18_19645</name>
</gene>
<evidence type="ECO:0000256" key="1">
    <source>
        <dbReference type="SAM" id="Phobius"/>
    </source>
</evidence>
<keyword evidence="1" id="KW-0472">Membrane</keyword>
<organism evidence="2 3">
    <name type="scientific">Thermocoleostomius sinensis A174</name>
    <dbReference type="NCBI Taxonomy" id="2016057"/>
    <lineage>
        <taxon>Bacteria</taxon>
        <taxon>Bacillati</taxon>
        <taxon>Cyanobacteriota</taxon>
        <taxon>Cyanophyceae</taxon>
        <taxon>Oculatellales</taxon>
        <taxon>Oculatellaceae</taxon>
        <taxon>Thermocoleostomius</taxon>
    </lineage>
</organism>
<keyword evidence="1" id="KW-0812">Transmembrane</keyword>
<accession>A0A9E8ZA52</accession>